<keyword evidence="2" id="KW-1185">Reference proteome</keyword>
<protein>
    <submittedName>
        <fullName evidence="1">Uncharacterized protein</fullName>
    </submittedName>
</protein>
<organism evidence="1 2">
    <name type="scientific">Candidatus Thiomargarita nelsonii</name>
    <dbReference type="NCBI Taxonomy" id="1003181"/>
    <lineage>
        <taxon>Bacteria</taxon>
        <taxon>Pseudomonadati</taxon>
        <taxon>Pseudomonadota</taxon>
        <taxon>Gammaproteobacteria</taxon>
        <taxon>Thiotrichales</taxon>
        <taxon>Thiotrichaceae</taxon>
        <taxon>Thiomargarita</taxon>
    </lineage>
</organism>
<sequence length="105" mass="12213">MKAENMKAEKLNDKYVRLQQAFLNNVTPSLLSASFCVLSDDRIQVLLVYRATLSDSETKQSKVLEDMICQVFENRAFTEKKILSHQDEPIQLEWPIFMAKQQTED</sequence>
<dbReference type="Proteomes" id="UP000030428">
    <property type="component" value="Unassembled WGS sequence"/>
</dbReference>
<reference evidence="1 2" key="1">
    <citation type="journal article" date="2016" name="Front. Microbiol.">
        <title>Single-Cell (Meta-)Genomics of a Dimorphic Candidatus Thiomargarita nelsonii Reveals Genomic Plasticity.</title>
        <authorList>
            <person name="Flood B.E."/>
            <person name="Fliss P."/>
            <person name="Jones D.S."/>
            <person name="Dick G.J."/>
            <person name="Jain S."/>
            <person name="Kaster A.K."/>
            <person name="Winkel M."/>
            <person name="Mussmann M."/>
            <person name="Bailey J."/>
        </authorList>
    </citation>
    <scope>NUCLEOTIDE SEQUENCE [LARGE SCALE GENOMIC DNA]</scope>
    <source>
        <strain evidence="1">Hydrate Ridge</strain>
    </source>
</reference>
<evidence type="ECO:0000313" key="2">
    <source>
        <dbReference type="Proteomes" id="UP000030428"/>
    </source>
</evidence>
<comment type="caution">
    <text evidence="1">The sequence shown here is derived from an EMBL/GenBank/DDBJ whole genome shotgun (WGS) entry which is preliminary data.</text>
</comment>
<accession>A0A0A6PAT6</accession>
<name>A0A0A6PAT6_9GAMM</name>
<evidence type="ECO:0000313" key="1">
    <source>
        <dbReference type="EMBL" id="KHD07818.1"/>
    </source>
</evidence>
<dbReference type="EMBL" id="JSZA02000091">
    <property type="protein sequence ID" value="KHD07818.1"/>
    <property type="molecule type" value="Genomic_DNA"/>
</dbReference>
<gene>
    <name evidence="1" type="ORF">PN36_20765</name>
</gene>
<dbReference type="AlphaFoldDB" id="A0A0A6PAT6"/>
<proteinExistence type="predicted"/>